<evidence type="ECO:0000259" key="1">
    <source>
        <dbReference type="Pfam" id="PF09350"/>
    </source>
</evidence>
<proteinExistence type="predicted"/>
<dbReference type="InterPro" id="IPR018961">
    <property type="entry name" value="DnaJ_homolog_subfam-C_membr-28"/>
</dbReference>
<sequence>MTDPDRFEPRYETVVERRIREAAARGALDDLPGRGKPLPQLQGPADELWWARRWLEREGVSRELLLPPSVQLRKEIDRLPETLRALRDERAVRDAVEELNARVVEHLRFPSGPNVPVGRVDVDAAVERWRAERTVPASPPASA</sequence>
<dbReference type="EMBL" id="CADCUS010000048">
    <property type="protein sequence ID" value="CAA9381642.1"/>
    <property type="molecule type" value="Genomic_DNA"/>
</dbReference>
<organism evidence="2">
    <name type="scientific">uncultured Pseudonocardia sp</name>
    <dbReference type="NCBI Taxonomy" id="211455"/>
    <lineage>
        <taxon>Bacteria</taxon>
        <taxon>Bacillati</taxon>
        <taxon>Actinomycetota</taxon>
        <taxon>Actinomycetes</taxon>
        <taxon>Pseudonocardiales</taxon>
        <taxon>Pseudonocardiaceae</taxon>
        <taxon>Pseudonocardia</taxon>
        <taxon>environmental samples</taxon>
    </lineage>
</organism>
<name>A0A6J4N998_9PSEU</name>
<feature type="domain" description="DnaJ homologue subfamily C member 28 conserved" evidence="1">
    <location>
        <begin position="14"/>
        <end position="84"/>
    </location>
</feature>
<feature type="non-terminal residue" evidence="2">
    <location>
        <position position="143"/>
    </location>
</feature>
<evidence type="ECO:0000313" key="2">
    <source>
        <dbReference type="EMBL" id="CAA9381642.1"/>
    </source>
</evidence>
<dbReference type="AlphaFoldDB" id="A0A6J4N998"/>
<protein>
    <recommendedName>
        <fullName evidence="1">DnaJ homologue subfamily C member 28 conserved domain-containing protein</fullName>
    </recommendedName>
</protein>
<dbReference type="Pfam" id="PF09350">
    <property type="entry name" value="DJC28_CD"/>
    <property type="match status" value="1"/>
</dbReference>
<reference evidence="2" key="1">
    <citation type="submission" date="2020-02" db="EMBL/GenBank/DDBJ databases">
        <authorList>
            <person name="Meier V. D."/>
        </authorList>
    </citation>
    <scope>NUCLEOTIDE SEQUENCE</scope>
    <source>
        <strain evidence="2">AVDCRST_MAG66</strain>
    </source>
</reference>
<accession>A0A6J4N998</accession>
<gene>
    <name evidence="2" type="ORF">AVDCRST_MAG66-379</name>
</gene>